<protein>
    <submittedName>
        <fullName evidence="2">Uncharacterized protein</fullName>
    </submittedName>
</protein>
<gene>
    <name evidence="2" type="ORF">NX720_04750</name>
</gene>
<evidence type="ECO:0000256" key="1">
    <source>
        <dbReference type="SAM" id="SignalP"/>
    </source>
</evidence>
<keyword evidence="3" id="KW-1185">Reference proteome</keyword>
<sequence>MKKKYWYRLGILFPGVVSFLIQSVPIAGAAPYSENTYSKSDYTGAKNPEDYKKLCQKFPFQVFECGRSYCNPFVENAAPFEPASSSNSDLNDYNYSRFLEKGVGLEEEESCIDMALLSDSSKGYTINEMADKLLYGAIKVLEIKDNKIWYIPFETSGLQEISASDGYEATYGFNIRQTMNWAVFKKHSLGAEVSEWRVYEEAFNEKTSGYIAFIALTILFFMIVANSSQSGGRSPDFGPAAAAIIKQPWATLPLSSLILKLTKKPDPFRNYDQRSLYHADLSGPLNLPRDMQGDINFTSAVNIRFARSGALNFRMDARYPRTISLLPVNGAVQTKIYSIIEIILIPPEGDEKPLYRSSDFILRDEL</sequence>
<keyword evidence="1" id="KW-0732">Signal</keyword>
<evidence type="ECO:0000313" key="2">
    <source>
        <dbReference type="EMBL" id="UYM17236.1"/>
    </source>
</evidence>
<organism evidence="2 3">
    <name type="scientific">Endozoicomonas euniceicola</name>
    <dbReference type="NCBI Taxonomy" id="1234143"/>
    <lineage>
        <taxon>Bacteria</taxon>
        <taxon>Pseudomonadati</taxon>
        <taxon>Pseudomonadota</taxon>
        <taxon>Gammaproteobacteria</taxon>
        <taxon>Oceanospirillales</taxon>
        <taxon>Endozoicomonadaceae</taxon>
        <taxon>Endozoicomonas</taxon>
    </lineage>
</organism>
<feature type="signal peptide" evidence="1">
    <location>
        <begin position="1"/>
        <end position="29"/>
    </location>
</feature>
<dbReference type="Proteomes" id="UP001163255">
    <property type="component" value="Chromosome"/>
</dbReference>
<proteinExistence type="predicted"/>
<feature type="chain" id="PRO_5045897316" evidence="1">
    <location>
        <begin position="30"/>
        <end position="366"/>
    </location>
</feature>
<evidence type="ECO:0000313" key="3">
    <source>
        <dbReference type="Proteomes" id="UP001163255"/>
    </source>
</evidence>
<name>A0ABY6GYZ1_9GAMM</name>
<reference evidence="2" key="1">
    <citation type="submission" date="2022-10" db="EMBL/GenBank/DDBJ databases">
        <title>Completed Genome Sequence of two octocoral isolated bacterium, Endozoicomonas euniceicola EF212T and Endozoicomonas gorgoniicola PS125T.</title>
        <authorList>
            <person name="Chiou Y.-J."/>
            <person name="Chen Y.-H."/>
        </authorList>
    </citation>
    <scope>NUCLEOTIDE SEQUENCE</scope>
    <source>
        <strain evidence="2">EF212</strain>
    </source>
</reference>
<dbReference type="RefSeq" id="WP_262599745.1">
    <property type="nucleotide sequence ID" value="NZ_CP103300.1"/>
</dbReference>
<dbReference type="EMBL" id="CP103300">
    <property type="protein sequence ID" value="UYM17236.1"/>
    <property type="molecule type" value="Genomic_DNA"/>
</dbReference>
<accession>A0ABY6GYZ1</accession>